<dbReference type="InterPro" id="IPR037056">
    <property type="entry name" value="RNase_H1_N_sf"/>
</dbReference>
<comment type="catalytic activity">
    <reaction evidence="1 10">
        <text>Endonucleolytic cleavage to 5'-phosphomonoester.</text>
        <dbReference type="EC" id="3.1.26.4"/>
    </reaction>
</comment>
<dbReference type="InterPro" id="IPR017067">
    <property type="entry name" value="RNase_H1_euk"/>
</dbReference>
<dbReference type="GO" id="GO:0004523">
    <property type="term" value="F:RNA-DNA hybrid ribonuclease activity"/>
    <property type="evidence" value="ECO:0007669"/>
    <property type="project" value="UniProtKB-UniRule"/>
</dbReference>
<organism evidence="13 14">
    <name type="scientific">Sodiomyces alkalinus (strain CBS 110278 / VKM F-3762 / F11)</name>
    <name type="common">Alkaliphilic filamentous fungus</name>
    <dbReference type="NCBI Taxonomy" id="1314773"/>
    <lineage>
        <taxon>Eukaryota</taxon>
        <taxon>Fungi</taxon>
        <taxon>Dikarya</taxon>
        <taxon>Ascomycota</taxon>
        <taxon>Pezizomycotina</taxon>
        <taxon>Sordariomycetes</taxon>
        <taxon>Hypocreomycetidae</taxon>
        <taxon>Glomerellales</taxon>
        <taxon>Plectosphaerellaceae</taxon>
        <taxon>Sodiomyces</taxon>
    </lineage>
</organism>
<dbReference type="RefSeq" id="XP_028468112.1">
    <property type="nucleotide sequence ID" value="XM_028615797.1"/>
</dbReference>
<keyword evidence="7 10" id="KW-0255">Endonuclease</keyword>
<comment type="function">
    <text evidence="10">Endonuclease that specifically degrades the RNA of RNA-DNA hybrids.</text>
</comment>
<dbReference type="InterPro" id="IPR036397">
    <property type="entry name" value="RNaseH_sf"/>
</dbReference>
<keyword evidence="6 10" id="KW-0479">Metal-binding</keyword>
<name>A0A3N2Q0S9_SODAK</name>
<evidence type="ECO:0000313" key="13">
    <source>
        <dbReference type="EMBL" id="ROT40306.1"/>
    </source>
</evidence>
<evidence type="ECO:0000313" key="14">
    <source>
        <dbReference type="Proteomes" id="UP000272025"/>
    </source>
</evidence>
<comment type="similarity">
    <text evidence="3 10">Belongs to the RNase H family.</text>
</comment>
<dbReference type="STRING" id="1314773.A0A3N2Q0S9"/>
<keyword evidence="14" id="KW-1185">Reference proteome</keyword>
<dbReference type="CDD" id="cd09280">
    <property type="entry name" value="RNase_HI_eukaryote_like"/>
    <property type="match status" value="1"/>
</dbReference>
<dbReference type="SUPFAM" id="SSF55658">
    <property type="entry name" value="L9 N-domain-like"/>
    <property type="match status" value="2"/>
</dbReference>
<feature type="domain" description="RNase H type-1" evidence="12">
    <location>
        <begin position="179"/>
        <end position="329"/>
    </location>
</feature>
<dbReference type="PANTHER" id="PTHR10642:SF26">
    <property type="entry name" value="RIBONUCLEASE H1"/>
    <property type="match status" value="1"/>
</dbReference>
<protein>
    <recommendedName>
        <fullName evidence="4 10">Ribonuclease H</fullName>
        <shortName evidence="10">RNase H</shortName>
        <ecNumber evidence="4 10">3.1.26.4</ecNumber>
    </recommendedName>
</protein>
<dbReference type="Pfam" id="PF01693">
    <property type="entry name" value="Cauli_VI"/>
    <property type="match status" value="2"/>
</dbReference>
<dbReference type="InterPro" id="IPR002156">
    <property type="entry name" value="RNaseH_domain"/>
</dbReference>
<dbReference type="InterPro" id="IPR011320">
    <property type="entry name" value="RNase_H1_N"/>
</dbReference>
<dbReference type="GO" id="GO:0000287">
    <property type="term" value="F:magnesium ion binding"/>
    <property type="evidence" value="ECO:0007669"/>
    <property type="project" value="UniProtKB-UniRule"/>
</dbReference>
<dbReference type="InterPro" id="IPR050092">
    <property type="entry name" value="RNase_H"/>
</dbReference>
<dbReference type="Pfam" id="PF00075">
    <property type="entry name" value="RNase_H"/>
    <property type="match status" value="1"/>
</dbReference>
<evidence type="ECO:0000256" key="7">
    <source>
        <dbReference type="ARBA" id="ARBA00022759"/>
    </source>
</evidence>
<dbReference type="PANTHER" id="PTHR10642">
    <property type="entry name" value="RIBONUCLEASE H1"/>
    <property type="match status" value="1"/>
</dbReference>
<evidence type="ECO:0000256" key="10">
    <source>
        <dbReference type="PIRNR" id="PIRNR036852"/>
    </source>
</evidence>
<dbReference type="GeneID" id="39584274"/>
<dbReference type="FunFam" id="3.30.420.10:FF:000090">
    <property type="entry name" value="Ribonuclease H"/>
    <property type="match status" value="1"/>
</dbReference>
<dbReference type="AlphaFoldDB" id="A0A3N2Q0S9"/>
<keyword evidence="8 10" id="KW-0378">Hydrolase</keyword>
<accession>A0A3N2Q0S9</accession>
<comment type="cofactor">
    <cofactor evidence="2 10">
        <name>Mg(2+)</name>
        <dbReference type="ChEBI" id="CHEBI:18420"/>
    </cofactor>
</comment>
<gene>
    <name evidence="13" type="ORF">SODALDRAFT_93348</name>
</gene>
<dbReference type="Gene3D" id="3.40.970.10">
    <property type="entry name" value="Ribonuclease H1, N-terminal domain"/>
    <property type="match status" value="2"/>
</dbReference>
<sequence length="332" mass="35996">MPDARKRSGGSDAPGSKKRKTDKDLQKYYAVRTGLRPGVYLTWLECQKQTTGFPGATCKTQPTSHCNKSFLSRDDAEAFVAGKNPTIASSSNGNPPPPKFYAVARGAFTGIFLDWETARPAISGVKGPKYKKFETMREAVEFIEEYGDAETIAKVKGQGGSGAATTRKTTVQTDATAVNGDMMAIYTDGSSLSNGRRGAAAGVGVFFGTDDPRNVSERLLGEPQTNQRAELTAILRALEISPESENVQIFTDSQYSINCVTVWYKAWVKKDWHTSTGEPVKNKDLVQAVRERIEAREEEGSKTVFTWVKGHSENPGNVAADRLAVAGAQLPG</sequence>
<evidence type="ECO:0000256" key="11">
    <source>
        <dbReference type="SAM" id="MobiDB-lite"/>
    </source>
</evidence>
<dbReference type="InterPro" id="IPR012337">
    <property type="entry name" value="RNaseH-like_sf"/>
</dbReference>
<keyword evidence="9 10" id="KW-0460">Magnesium</keyword>
<dbReference type="GO" id="GO:0043137">
    <property type="term" value="P:DNA replication, removal of RNA primer"/>
    <property type="evidence" value="ECO:0007669"/>
    <property type="project" value="TreeGrafter"/>
</dbReference>
<keyword evidence="5 10" id="KW-0540">Nuclease</keyword>
<reference evidence="13 14" key="1">
    <citation type="journal article" date="2018" name="Mol. Ecol.">
        <title>The obligate alkalophilic soda-lake fungus Sodiomyces alkalinus has shifted to a protein diet.</title>
        <authorList>
            <person name="Grum-Grzhimaylo A.A."/>
            <person name="Falkoski D.L."/>
            <person name="van den Heuvel J."/>
            <person name="Valero-Jimenez C.A."/>
            <person name="Min B."/>
            <person name="Choi I.G."/>
            <person name="Lipzen A."/>
            <person name="Daum C.G."/>
            <person name="Aanen D.K."/>
            <person name="Tsang A."/>
            <person name="Henrissat B."/>
            <person name="Bilanenko E.N."/>
            <person name="de Vries R.P."/>
            <person name="van Kan J.A.L."/>
            <person name="Grigoriev I.V."/>
            <person name="Debets A.J.M."/>
        </authorList>
    </citation>
    <scope>NUCLEOTIDE SEQUENCE [LARGE SCALE GENOMIC DNA]</scope>
    <source>
        <strain evidence="13 14">F11</strain>
    </source>
</reference>
<dbReference type="SUPFAM" id="SSF53098">
    <property type="entry name" value="Ribonuclease H-like"/>
    <property type="match status" value="1"/>
</dbReference>
<dbReference type="EC" id="3.1.26.4" evidence="4 10"/>
<dbReference type="InterPro" id="IPR009027">
    <property type="entry name" value="Ribosomal_bL9/RNase_H1_N"/>
</dbReference>
<feature type="region of interest" description="Disordered" evidence="11">
    <location>
        <begin position="1"/>
        <end position="24"/>
    </location>
</feature>
<dbReference type="Proteomes" id="UP000272025">
    <property type="component" value="Unassembled WGS sequence"/>
</dbReference>
<dbReference type="PROSITE" id="PS50879">
    <property type="entry name" value="RNASE_H_1"/>
    <property type="match status" value="1"/>
</dbReference>
<evidence type="ECO:0000256" key="8">
    <source>
        <dbReference type="ARBA" id="ARBA00022801"/>
    </source>
</evidence>
<dbReference type="OrthoDB" id="407198at2759"/>
<evidence type="ECO:0000256" key="4">
    <source>
        <dbReference type="ARBA" id="ARBA00012180"/>
    </source>
</evidence>
<dbReference type="GO" id="GO:0003676">
    <property type="term" value="F:nucleic acid binding"/>
    <property type="evidence" value="ECO:0007669"/>
    <property type="project" value="UniProtKB-UniRule"/>
</dbReference>
<evidence type="ECO:0000256" key="9">
    <source>
        <dbReference type="ARBA" id="ARBA00022842"/>
    </source>
</evidence>
<evidence type="ECO:0000256" key="3">
    <source>
        <dbReference type="ARBA" id="ARBA00005300"/>
    </source>
</evidence>
<evidence type="ECO:0000256" key="1">
    <source>
        <dbReference type="ARBA" id="ARBA00000077"/>
    </source>
</evidence>
<evidence type="ECO:0000256" key="6">
    <source>
        <dbReference type="ARBA" id="ARBA00022723"/>
    </source>
</evidence>
<proteinExistence type="inferred from homology"/>
<dbReference type="Gene3D" id="3.30.420.10">
    <property type="entry name" value="Ribonuclease H-like superfamily/Ribonuclease H"/>
    <property type="match status" value="1"/>
</dbReference>
<evidence type="ECO:0000259" key="12">
    <source>
        <dbReference type="PROSITE" id="PS50879"/>
    </source>
</evidence>
<dbReference type="EMBL" id="ML119052">
    <property type="protein sequence ID" value="ROT40306.1"/>
    <property type="molecule type" value="Genomic_DNA"/>
</dbReference>
<evidence type="ECO:0000256" key="2">
    <source>
        <dbReference type="ARBA" id="ARBA00001946"/>
    </source>
</evidence>
<evidence type="ECO:0000256" key="5">
    <source>
        <dbReference type="ARBA" id="ARBA00022722"/>
    </source>
</evidence>
<dbReference type="PIRSF" id="PIRSF036852">
    <property type="entry name" value="Ribonuclease_H1_euk"/>
    <property type="match status" value="1"/>
</dbReference>